<dbReference type="EMBL" id="JADGJD010001042">
    <property type="protein sequence ID" value="KAJ3047019.1"/>
    <property type="molecule type" value="Genomic_DNA"/>
</dbReference>
<reference evidence="2" key="1">
    <citation type="submission" date="2020-05" db="EMBL/GenBank/DDBJ databases">
        <title>Phylogenomic resolution of chytrid fungi.</title>
        <authorList>
            <person name="Stajich J.E."/>
            <person name="Amses K."/>
            <person name="Simmons R."/>
            <person name="Seto K."/>
            <person name="Myers J."/>
            <person name="Bonds A."/>
            <person name="Quandt C.A."/>
            <person name="Barry K."/>
            <person name="Liu P."/>
            <person name="Grigoriev I."/>
            <person name="Longcore J.E."/>
            <person name="James T.Y."/>
        </authorList>
    </citation>
    <scope>NUCLEOTIDE SEQUENCE</scope>
    <source>
        <strain evidence="2">JEL0318</strain>
    </source>
</reference>
<dbReference type="Proteomes" id="UP001212841">
    <property type="component" value="Unassembled WGS sequence"/>
</dbReference>
<feature type="non-terminal residue" evidence="2">
    <location>
        <position position="1"/>
    </location>
</feature>
<keyword evidence="3" id="KW-1185">Reference proteome</keyword>
<feature type="compositionally biased region" description="Low complexity" evidence="1">
    <location>
        <begin position="66"/>
        <end position="75"/>
    </location>
</feature>
<evidence type="ECO:0000256" key="1">
    <source>
        <dbReference type="SAM" id="MobiDB-lite"/>
    </source>
</evidence>
<organism evidence="2 3">
    <name type="scientific">Rhizophlyctis rosea</name>
    <dbReference type="NCBI Taxonomy" id="64517"/>
    <lineage>
        <taxon>Eukaryota</taxon>
        <taxon>Fungi</taxon>
        <taxon>Fungi incertae sedis</taxon>
        <taxon>Chytridiomycota</taxon>
        <taxon>Chytridiomycota incertae sedis</taxon>
        <taxon>Chytridiomycetes</taxon>
        <taxon>Rhizophlyctidales</taxon>
        <taxon>Rhizophlyctidaceae</taxon>
        <taxon>Rhizophlyctis</taxon>
    </lineage>
</organism>
<dbReference type="AlphaFoldDB" id="A0AAD5WZK5"/>
<gene>
    <name evidence="2" type="ORF">HK097_000309</name>
</gene>
<feature type="compositionally biased region" description="Pro residues" evidence="1">
    <location>
        <begin position="341"/>
        <end position="352"/>
    </location>
</feature>
<evidence type="ECO:0000313" key="3">
    <source>
        <dbReference type="Proteomes" id="UP001212841"/>
    </source>
</evidence>
<name>A0AAD5WZK5_9FUNG</name>
<feature type="region of interest" description="Disordered" evidence="1">
    <location>
        <begin position="169"/>
        <end position="192"/>
    </location>
</feature>
<sequence length="373" mass="37868">MSSRMHPPRSTSRADSRSPARPTARSTSSTRVLSPPAPSSRSKSTTRTPPDSSARAKSQTRSKSNTRSPSTTRLTSPPPTPRSPSRTRLATPASGTQLEFTIVASTGSIVVSVPSTNNVSQLLDAASRMRGGGLAKLVSAKTLEGAPVSLYESCAKVYRKDHVLQAQTAEERSAARNESAANSGLGSSGLDTVTDSLRAGRARRAARLGKDLATAAAAESPAPAVAVTPRATVSGSASARTAIASRTATSAGVGGGTPPRPAAVDRTAKLGRLRRPVSKRGESSADPLSPTSGGDAVEVSEDVATPISARPAEPITPPSEPNVVEEPAPVVSPPAVVEPATPLPSPPAPRSPVSPISRSAPPPPPPAPAPPSP</sequence>
<feature type="compositionally biased region" description="Pro residues" evidence="1">
    <location>
        <begin position="360"/>
        <end position="373"/>
    </location>
</feature>
<feature type="compositionally biased region" description="Low complexity" evidence="1">
    <location>
        <begin position="39"/>
        <end position="53"/>
    </location>
</feature>
<feature type="compositionally biased region" description="Basic residues" evidence="1">
    <location>
        <begin position="269"/>
        <end position="278"/>
    </location>
</feature>
<feature type="compositionally biased region" description="Low complexity" evidence="1">
    <location>
        <begin position="321"/>
        <end position="340"/>
    </location>
</feature>
<feature type="compositionally biased region" description="Polar residues" evidence="1">
    <location>
        <begin position="1"/>
        <end position="11"/>
    </location>
</feature>
<comment type="caution">
    <text evidence="2">The sequence shown here is derived from an EMBL/GenBank/DDBJ whole genome shotgun (WGS) entry which is preliminary data.</text>
</comment>
<feature type="compositionally biased region" description="Polar residues" evidence="1">
    <location>
        <begin position="55"/>
        <end position="65"/>
    </location>
</feature>
<evidence type="ECO:0000313" key="2">
    <source>
        <dbReference type="EMBL" id="KAJ3047019.1"/>
    </source>
</evidence>
<feature type="region of interest" description="Disordered" evidence="1">
    <location>
        <begin position="1"/>
        <end position="96"/>
    </location>
</feature>
<protein>
    <submittedName>
        <fullName evidence="2">Uncharacterized protein</fullName>
    </submittedName>
</protein>
<accession>A0AAD5WZK5</accession>
<feature type="compositionally biased region" description="Low complexity" evidence="1">
    <location>
        <begin position="214"/>
        <end position="251"/>
    </location>
</feature>
<proteinExistence type="predicted"/>
<feature type="compositionally biased region" description="Low complexity" evidence="1">
    <location>
        <begin position="83"/>
        <end position="92"/>
    </location>
</feature>
<feature type="compositionally biased region" description="Low complexity" evidence="1">
    <location>
        <begin position="176"/>
        <end position="190"/>
    </location>
</feature>
<feature type="region of interest" description="Disordered" evidence="1">
    <location>
        <begin position="214"/>
        <end position="373"/>
    </location>
</feature>